<organism evidence="2 3">
    <name type="scientific">Scleroderma citrinum Foug A</name>
    <dbReference type="NCBI Taxonomy" id="1036808"/>
    <lineage>
        <taxon>Eukaryota</taxon>
        <taxon>Fungi</taxon>
        <taxon>Dikarya</taxon>
        <taxon>Basidiomycota</taxon>
        <taxon>Agaricomycotina</taxon>
        <taxon>Agaricomycetes</taxon>
        <taxon>Agaricomycetidae</taxon>
        <taxon>Boletales</taxon>
        <taxon>Sclerodermatineae</taxon>
        <taxon>Sclerodermataceae</taxon>
        <taxon>Scleroderma</taxon>
    </lineage>
</organism>
<dbReference type="EMBL" id="KN822156">
    <property type="protein sequence ID" value="KIM54343.1"/>
    <property type="molecule type" value="Genomic_DNA"/>
</dbReference>
<dbReference type="HOGENOM" id="CLU_1469047_0_0_1"/>
<dbReference type="OrthoDB" id="2554293at2759"/>
<name>A0A0C2YXL5_9AGAM</name>
<keyword evidence="3" id="KW-1185">Reference proteome</keyword>
<evidence type="ECO:0000313" key="2">
    <source>
        <dbReference type="EMBL" id="KIM54343.1"/>
    </source>
</evidence>
<evidence type="ECO:0000256" key="1">
    <source>
        <dbReference type="SAM" id="MobiDB-lite"/>
    </source>
</evidence>
<sequence length="184" mass="20769">MHSHRVRAIHFTKACSSLPHPSLPLLRQCTKSKDIRGGYSRRDAPIERGGTGDYPGPPLMPQFSPETYNTLVHYALRYCMSLDLALDLIQHMELVSPGLKARYHNFLRSGTLLRRNYLYPLLWRPRMGKLWYHGAMSEAERLIQCIGDSHPTCAKSLANRGLVGMQLLHCPGISGLTSSRLNCI</sequence>
<protein>
    <submittedName>
        <fullName evidence="2">Uncharacterized protein</fullName>
    </submittedName>
</protein>
<evidence type="ECO:0000313" key="3">
    <source>
        <dbReference type="Proteomes" id="UP000053989"/>
    </source>
</evidence>
<accession>A0A0C2YXL5</accession>
<gene>
    <name evidence="2" type="ORF">SCLCIDRAFT_381732</name>
</gene>
<dbReference type="AlphaFoldDB" id="A0A0C2YXL5"/>
<reference evidence="3" key="2">
    <citation type="submission" date="2015-01" db="EMBL/GenBank/DDBJ databases">
        <title>Evolutionary Origins and Diversification of the Mycorrhizal Mutualists.</title>
        <authorList>
            <consortium name="DOE Joint Genome Institute"/>
            <consortium name="Mycorrhizal Genomics Consortium"/>
            <person name="Kohler A."/>
            <person name="Kuo A."/>
            <person name="Nagy L.G."/>
            <person name="Floudas D."/>
            <person name="Copeland A."/>
            <person name="Barry K.W."/>
            <person name="Cichocki N."/>
            <person name="Veneault-Fourrey C."/>
            <person name="LaButti K."/>
            <person name="Lindquist E.A."/>
            <person name="Lipzen A."/>
            <person name="Lundell T."/>
            <person name="Morin E."/>
            <person name="Murat C."/>
            <person name="Riley R."/>
            <person name="Ohm R."/>
            <person name="Sun H."/>
            <person name="Tunlid A."/>
            <person name="Henrissat B."/>
            <person name="Grigoriev I.V."/>
            <person name="Hibbett D.S."/>
            <person name="Martin F."/>
        </authorList>
    </citation>
    <scope>NUCLEOTIDE SEQUENCE [LARGE SCALE GENOMIC DNA]</scope>
    <source>
        <strain evidence="3">Foug A</strain>
    </source>
</reference>
<dbReference type="Proteomes" id="UP000053989">
    <property type="component" value="Unassembled WGS sequence"/>
</dbReference>
<dbReference type="STRING" id="1036808.A0A0C2YXL5"/>
<dbReference type="InParanoid" id="A0A0C2YXL5"/>
<feature type="region of interest" description="Disordered" evidence="1">
    <location>
        <begin position="36"/>
        <end position="57"/>
    </location>
</feature>
<proteinExistence type="predicted"/>
<reference evidence="2 3" key="1">
    <citation type="submission" date="2014-04" db="EMBL/GenBank/DDBJ databases">
        <authorList>
            <consortium name="DOE Joint Genome Institute"/>
            <person name="Kuo A."/>
            <person name="Kohler A."/>
            <person name="Nagy L.G."/>
            <person name="Floudas D."/>
            <person name="Copeland A."/>
            <person name="Barry K.W."/>
            <person name="Cichocki N."/>
            <person name="Veneault-Fourrey C."/>
            <person name="LaButti K."/>
            <person name="Lindquist E.A."/>
            <person name="Lipzen A."/>
            <person name="Lundell T."/>
            <person name="Morin E."/>
            <person name="Murat C."/>
            <person name="Sun H."/>
            <person name="Tunlid A."/>
            <person name="Henrissat B."/>
            <person name="Grigoriev I.V."/>
            <person name="Hibbett D.S."/>
            <person name="Martin F."/>
            <person name="Nordberg H.P."/>
            <person name="Cantor M.N."/>
            <person name="Hua S.X."/>
        </authorList>
    </citation>
    <scope>NUCLEOTIDE SEQUENCE [LARGE SCALE GENOMIC DNA]</scope>
    <source>
        <strain evidence="2 3">Foug A</strain>
    </source>
</reference>
<feature type="compositionally biased region" description="Basic and acidic residues" evidence="1">
    <location>
        <begin position="36"/>
        <end position="46"/>
    </location>
</feature>